<gene>
    <name evidence="3" type="ORF">CHIRRI_LOCUS9650</name>
</gene>
<keyword evidence="2" id="KW-0732">Signal</keyword>
<reference evidence="3" key="1">
    <citation type="submission" date="2022-01" db="EMBL/GenBank/DDBJ databases">
        <authorList>
            <person name="King R."/>
        </authorList>
    </citation>
    <scope>NUCLEOTIDE SEQUENCE</scope>
</reference>
<feature type="chain" id="PRO_5040359890" evidence="2">
    <location>
        <begin position="19"/>
        <end position="141"/>
    </location>
</feature>
<evidence type="ECO:0000256" key="2">
    <source>
        <dbReference type="SAM" id="SignalP"/>
    </source>
</evidence>
<organism evidence="3 4">
    <name type="scientific">Chironomus riparius</name>
    <dbReference type="NCBI Taxonomy" id="315576"/>
    <lineage>
        <taxon>Eukaryota</taxon>
        <taxon>Metazoa</taxon>
        <taxon>Ecdysozoa</taxon>
        <taxon>Arthropoda</taxon>
        <taxon>Hexapoda</taxon>
        <taxon>Insecta</taxon>
        <taxon>Pterygota</taxon>
        <taxon>Neoptera</taxon>
        <taxon>Endopterygota</taxon>
        <taxon>Diptera</taxon>
        <taxon>Nematocera</taxon>
        <taxon>Chironomoidea</taxon>
        <taxon>Chironomidae</taxon>
        <taxon>Chironominae</taxon>
        <taxon>Chironomus</taxon>
    </lineage>
</organism>
<reference evidence="3" key="2">
    <citation type="submission" date="2022-10" db="EMBL/GenBank/DDBJ databases">
        <authorList>
            <consortium name="ENA_rothamsted_submissions"/>
            <consortium name="culmorum"/>
            <person name="King R."/>
        </authorList>
    </citation>
    <scope>NUCLEOTIDE SEQUENCE</scope>
</reference>
<protein>
    <submittedName>
        <fullName evidence="3">Uncharacterized protein</fullName>
    </submittedName>
</protein>
<feature type="signal peptide" evidence="2">
    <location>
        <begin position="1"/>
        <end position="18"/>
    </location>
</feature>
<dbReference type="AlphaFoldDB" id="A0A9N9RZI9"/>
<evidence type="ECO:0000313" key="4">
    <source>
        <dbReference type="Proteomes" id="UP001153620"/>
    </source>
</evidence>
<name>A0A9N9RZI9_9DIPT</name>
<dbReference type="EMBL" id="OU895879">
    <property type="protein sequence ID" value="CAG9806796.1"/>
    <property type="molecule type" value="Genomic_DNA"/>
</dbReference>
<keyword evidence="4" id="KW-1185">Reference proteome</keyword>
<accession>A0A9N9RZI9</accession>
<feature type="region of interest" description="Disordered" evidence="1">
    <location>
        <begin position="115"/>
        <end position="141"/>
    </location>
</feature>
<proteinExistence type="predicted"/>
<evidence type="ECO:0000313" key="3">
    <source>
        <dbReference type="EMBL" id="CAG9806796.1"/>
    </source>
</evidence>
<sequence>MKFLNIAFIILLAHQVHSFPASSENSTETIETTEATIITRELLNDNERIITPDYFNNDFISVQEFINAGVLNDELIKRSTKVKREAPKDADKIVAKRALIFRPLFVYKQQEVKRQRVQEQRATRRPVRTRPPTYGGNRPVG</sequence>
<dbReference type="Proteomes" id="UP001153620">
    <property type="component" value="Chromosome 3"/>
</dbReference>
<evidence type="ECO:0000256" key="1">
    <source>
        <dbReference type="SAM" id="MobiDB-lite"/>
    </source>
</evidence>